<dbReference type="EMBL" id="JABFAC010244363">
    <property type="protein sequence ID" value="MBA0636079.1"/>
    <property type="molecule type" value="Genomic_DNA"/>
</dbReference>
<proteinExistence type="predicted"/>
<accession>A0A7J8TD02</accession>
<sequence>MSNAWNRTQRMKILVVGPTMTPEYSQ</sequence>
<gene>
    <name evidence="1" type="ORF">Godav_022303</name>
</gene>
<dbReference type="AlphaFoldDB" id="A0A7J8TD02"/>
<keyword evidence="2" id="KW-1185">Reference proteome</keyword>
<comment type="caution">
    <text evidence="1">The sequence shown here is derived from an EMBL/GenBank/DDBJ whole genome shotgun (WGS) entry which is preliminary data.</text>
</comment>
<evidence type="ECO:0000313" key="1">
    <source>
        <dbReference type="EMBL" id="MBA0636079.1"/>
    </source>
</evidence>
<evidence type="ECO:0000313" key="2">
    <source>
        <dbReference type="Proteomes" id="UP000593561"/>
    </source>
</evidence>
<reference evidence="1 2" key="1">
    <citation type="journal article" date="2019" name="Genome Biol. Evol.">
        <title>Insights into the evolution of the New World diploid cottons (Gossypium, subgenus Houzingenia) based on genome sequencing.</title>
        <authorList>
            <person name="Grover C.E."/>
            <person name="Arick M.A. 2nd"/>
            <person name="Thrash A."/>
            <person name="Conover J.L."/>
            <person name="Sanders W.S."/>
            <person name="Peterson D.G."/>
            <person name="Frelichowski J.E."/>
            <person name="Scheffler J.A."/>
            <person name="Scheffler B.E."/>
            <person name="Wendel J.F."/>
        </authorList>
    </citation>
    <scope>NUCLEOTIDE SEQUENCE [LARGE SCALE GENOMIC DNA]</scope>
    <source>
        <strain evidence="1">27</strain>
        <tissue evidence="1">Leaf</tissue>
    </source>
</reference>
<protein>
    <submittedName>
        <fullName evidence="1">Uncharacterized protein</fullName>
    </submittedName>
</protein>
<name>A0A7J8TD02_GOSDV</name>
<organism evidence="1 2">
    <name type="scientific">Gossypium davidsonii</name>
    <name type="common">Davidson's cotton</name>
    <name type="synonym">Gossypium klotzschianum subsp. davidsonii</name>
    <dbReference type="NCBI Taxonomy" id="34287"/>
    <lineage>
        <taxon>Eukaryota</taxon>
        <taxon>Viridiplantae</taxon>
        <taxon>Streptophyta</taxon>
        <taxon>Embryophyta</taxon>
        <taxon>Tracheophyta</taxon>
        <taxon>Spermatophyta</taxon>
        <taxon>Magnoliopsida</taxon>
        <taxon>eudicotyledons</taxon>
        <taxon>Gunneridae</taxon>
        <taxon>Pentapetalae</taxon>
        <taxon>rosids</taxon>
        <taxon>malvids</taxon>
        <taxon>Malvales</taxon>
        <taxon>Malvaceae</taxon>
        <taxon>Malvoideae</taxon>
        <taxon>Gossypium</taxon>
    </lineage>
</organism>
<dbReference type="Proteomes" id="UP000593561">
    <property type="component" value="Unassembled WGS sequence"/>
</dbReference>